<comment type="caution">
    <text evidence="1">The sequence shown here is derived from an EMBL/GenBank/DDBJ whole genome shotgun (WGS) entry which is preliminary data.</text>
</comment>
<protein>
    <recommendedName>
        <fullName evidence="3">Lipoprotein</fullName>
    </recommendedName>
</protein>
<evidence type="ECO:0000313" key="1">
    <source>
        <dbReference type="EMBL" id="MFB5762467.1"/>
    </source>
</evidence>
<dbReference type="RefSeq" id="WP_375521571.1">
    <property type="nucleotide sequence ID" value="NZ_JBHIRY010000021.1"/>
</dbReference>
<dbReference type="PROSITE" id="PS51257">
    <property type="entry name" value="PROKAR_LIPOPROTEIN"/>
    <property type="match status" value="1"/>
</dbReference>
<reference evidence="1 2" key="1">
    <citation type="submission" date="2024-09" db="EMBL/GenBank/DDBJ databases">
        <title>Paenibacillus zeirhizospherea sp. nov., isolated from surface of the maize (Zea mays) roots in a horticulture field, Hungary.</title>
        <authorList>
            <person name="Marton D."/>
            <person name="Farkas M."/>
            <person name="Bedics A."/>
            <person name="Toth E."/>
            <person name="Tancsics A."/>
            <person name="Boka K."/>
            <person name="Marati G."/>
            <person name="Kriszt B."/>
            <person name="Cserhati M."/>
        </authorList>
    </citation>
    <scope>NUCLEOTIDE SEQUENCE [LARGE SCALE GENOMIC DNA]</scope>
    <source>
        <strain evidence="1 2">JCM 18446</strain>
    </source>
</reference>
<gene>
    <name evidence="1" type="ORF">ACE5LO_18965</name>
</gene>
<keyword evidence="2" id="KW-1185">Reference proteome</keyword>
<organism evidence="1 2">
    <name type="scientific">Paenibacillus medicaginis</name>
    <dbReference type="NCBI Taxonomy" id="1470560"/>
    <lineage>
        <taxon>Bacteria</taxon>
        <taxon>Bacillati</taxon>
        <taxon>Bacillota</taxon>
        <taxon>Bacilli</taxon>
        <taxon>Bacillales</taxon>
        <taxon>Paenibacillaceae</taxon>
        <taxon>Paenibacillus</taxon>
    </lineage>
</organism>
<sequence>MSQNNFKIILLLIVLLLVTACTQREVAPKNIPEQPVPEKIEETNHKDYITGNEFPNDNDFDVRDYNFLYNEKEKSIVVSIWYKLGETPKRYIIDGQHSYYLYLTAPEDLNKYFKSPNSDVVKGETLIEEDSSLEYQSEFKLPLKDNISAKQIQTLLQQHQFYNITLFENPDAPAKMIINVFEGLKQN</sequence>
<dbReference type="Proteomes" id="UP001580430">
    <property type="component" value="Unassembled WGS sequence"/>
</dbReference>
<accession>A0ABV5C4Q3</accession>
<name>A0ABV5C4Q3_9BACL</name>
<dbReference type="EMBL" id="JBHIRY010000021">
    <property type="protein sequence ID" value="MFB5762467.1"/>
    <property type="molecule type" value="Genomic_DNA"/>
</dbReference>
<evidence type="ECO:0008006" key="3">
    <source>
        <dbReference type="Google" id="ProtNLM"/>
    </source>
</evidence>
<evidence type="ECO:0000313" key="2">
    <source>
        <dbReference type="Proteomes" id="UP001580430"/>
    </source>
</evidence>
<proteinExistence type="predicted"/>